<reference evidence="2" key="1">
    <citation type="submission" date="2016-02" db="EMBL/GenBank/DDBJ databases">
        <title>Genome sequence of Bacillus trypoxylicola KCTC 13244(T).</title>
        <authorList>
            <person name="Jeong H."/>
            <person name="Park S.-H."/>
            <person name="Choi S.-K."/>
        </authorList>
    </citation>
    <scope>NUCLEOTIDE SEQUENCE [LARGE SCALE GENOMIC DNA]</scope>
    <source>
        <strain evidence="2">KCTC 13244</strain>
    </source>
</reference>
<feature type="compositionally biased region" description="Low complexity" evidence="1">
    <location>
        <begin position="65"/>
        <end position="89"/>
    </location>
</feature>
<dbReference type="STRING" id="519424.AZF04_02365"/>
<feature type="region of interest" description="Disordered" evidence="1">
    <location>
        <begin position="128"/>
        <end position="148"/>
    </location>
</feature>
<evidence type="ECO:0000313" key="3">
    <source>
        <dbReference type="Proteomes" id="UP000075806"/>
    </source>
</evidence>
<dbReference type="OrthoDB" id="1655540at2"/>
<evidence type="ECO:0000313" key="2">
    <source>
        <dbReference type="EMBL" id="KYG35203.1"/>
    </source>
</evidence>
<gene>
    <name evidence="2" type="ORF">AZF04_02365</name>
</gene>
<dbReference type="RefSeq" id="WP_061947386.1">
    <property type="nucleotide sequence ID" value="NZ_LTAO01000001.1"/>
</dbReference>
<proteinExistence type="predicted"/>
<name>A0A161PMC7_9BACI</name>
<comment type="caution">
    <text evidence="2">The sequence shown here is derived from an EMBL/GenBank/DDBJ whole genome shotgun (WGS) entry which is preliminary data.</text>
</comment>
<dbReference type="EMBL" id="LTAO01000001">
    <property type="protein sequence ID" value="KYG35203.1"/>
    <property type="molecule type" value="Genomic_DNA"/>
</dbReference>
<feature type="compositionally biased region" description="Low complexity" evidence="1">
    <location>
        <begin position="131"/>
        <end position="142"/>
    </location>
</feature>
<dbReference type="AlphaFoldDB" id="A0A161PMC7"/>
<dbReference type="InterPro" id="IPR025953">
    <property type="entry name" value="YlbD_coat"/>
</dbReference>
<organism evidence="2 3">
    <name type="scientific">Alkalihalobacillus trypoxylicola</name>
    <dbReference type="NCBI Taxonomy" id="519424"/>
    <lineage>
        <taxon>Bacteria</taxon>
        <taxon>Bacillati</taxon>
        <taxon>Bacillota</taxon>
        <taxon>Bacilli</taxon>
        <taxon>Bacillales</taxon>
        <taxon>Bacillaceae</taxon>
        <taxon>Alkalihalobacillus</taxon>
    </lineage>
</organism>
<sequence length="148" mass="16702">MSKNKLNPSVQQFKEFVKVHPGIVEAIQSNQKTLQQFYEEWTILGDSHEQWGPYKPTLNVEEPTNQSESEGSSFNSESNQSQSEASSGETLQQLVSMFKKMNINDLQNHLGQFSSFLGNVQNVIQTFQKPSSSSGSNSTDRSFSFRKD</sequence>
<accession>A0A161PMC7</accession>
<dbReference type="Pfam" id="PF14071">
    <property type="entry name" value="YlbD_coat"/>
    <property type="match status" value="1"/>
</dbReference>
<feature type="region of interest" description="Disordered" evidence="1">
    <location>
        <begin position="52"/>
        <end position="91"/>
    </location>
</feature>
<keyword evidence="3" id="KW-1185">Reference proteome</keyword>
<evidence type="ECO:0000256" key="1">
    <source>
        <dbReference type="SAM" id="MobiDB-lite"/>
    </source>
</evidence>
<protein>
    <submittedName>
        <fullName evidence="2">Uncharacterized protein</fullName>
    </submittedName>
</protein>
<dbReference type="Proteomes" id="UP000075806">
    <property type="component" value="Unassembled WGS sequence"/>
</dbReference>